<keyword evidence="2" id="KW-1185">Reference proteome</keyword>
<dbReference type="EMBL" id="KZ451885">
    <property type="protein sequence ID" value="PKA66879.1"/>
    <property type="molecule type" value="Genomic_DNA"/>
</dbReference>
<evidence type="ECO:0000313" key="1">
    <source>
        <dbReference type="EMBL" id="PKA66879.1"/>
    </source>
</evidence>
<dbReference type="OrthoDB" id="667779at2759"/>
<proteinExistence type="predicted"/>
<protein>
    <submittedName>
        <fullName evidence="1">Wound-induced protein 1</fullName>
    </submittedName>
</protein>
<dbReference type="PANTHER" id="PTHR33703">
    <property type="entry name" value="OS07G0691300 PROTEIN"/>
    <property type="match status" value="1"/>
</dbReference>
<gene>
    <name evidence="1" type="primary">WUN1</name>
    <name evidence="1" type="ORF">AXF42_Ash003536</name>
</gene>
<dbReference type="Proteomes" id="UP000236161">
    <property type="component" value="Unassembled WGS sequence"/>
</dbReference>
<dbReference type="STRING" id="1088818.A0A2I0BGG8"/>
<sequence>MKRLLTGGEDDGFQFVLYSIEAFGSTVLAEGSAGGGSTAVFWVHAWTVADGVITQVREYFNSSVTVARVATGVGNCKAVWKSRLAGAAGKSLPGLVLAI</sequence>
<accession>A0A2I0BGG8</accession>
<dbReference type="SUPFAM" id="SSF54427">
    <property type="entry name" value="NTF2-like"/>
    <property type="match status" value="1"/>
</dbReference>
<dbReference type="AlphaFoldDB" id="A0A2I0BGG8"/>
<evidence type="ECO:0000313" key="2">
    <source>
        <dbReference type="Proteomes" id="UP000236161"/>
    </source>
</evidence>
<dbReference type="Pfam" id="PF07107">
    <property type="entry name" value="WI12"/>
    <property type="match status" value="1"/>
</dbReference>
<dbReference type="Gene3D" id="3.10.450.50">
    <property type="match status" value="1"/>
</dbReference>
<dbReference type="PANTHER" id="PTHR33703:SF1">
    <property type="entry name" value="WOUND-INDUCED PROTEIN 1"/>
    <property type="match status" value="1"/>
</dbReference>
<dbReference type="InterPro" id="IPR032710">
    <property type="entry name" value="NTF2-like_dom_sf"/>
</dbReference>
<organism evidence="1 2">
    <name type="scientific">Apostasia shenzhenica</name>
    <dbReference type="NCBI Taxonomy" id="1088818"/>
    <lineage>
        <taxon>Eukaryota</taxon>
        <taxon>Viridiplantae</taxon>
        <taxon>Streptophyta</taxon>
        <taxon>Embryophyta</taxon>
        <taxon>Tracheophyta</taxon>
        <taxon>Spermatophyta</taxon>
        <taxon>Magnoliopsida</taxon>
        <taxon>Liliopsida</taxon>
        <taxon>Asparagales</taxon>
        <taxon>Orchidaceae</taxon>
        <taxon>Apostasioideae</taxon>
        <taxon>Apostasia</taxon>
    </lineage>
</organism>
<dbReference type="InterPro" id="IPR009798">
    <property type="entry name" value="Wun1-like"/>
</dbReference>
<reference evidence="1 2" key="1">
    <citation type="journal article" date="2017" name="Nature">
        <title>The Apostasia genome and the evolution of orchids.</title>
        <authorList>
            <person name="Zhang G.Q."/>
            <person name="Liu K.W."/>
            <person name="Li Z."/>
            <person name="Lohaus R."/>
            <person name="Hsiao Y.Y."/>
            <person name="Niu S.C."/>
            <person name="Wang J.Y."/>
            <person name="Lin Y.C."/>
            <person name="Xu Q."/>
            <person name="Chen L.J."/>
            <person name="Yoshida K."/>
            <person name="Fujiwara S."/>
            <person name="Wang Z.W."/>
            <person name="Zhang Y.Q."/>
            <person name="Mitsuda N."/>
            <person name="Wang M."/>
            <person name="Liu G.H."/>
            <person name="Pecoraro L."/>
            <person name="Huang H.X."/>
            <person name="Xiao X.J."/>
            <person name="Lin M."/>
            <person name="Wu X.Y."/>
            <person name="Wu W.L."/>
            <person name="Chen Y.Y."/>
            <person name="Chang S.B."/>
            <person name="Sakamoto S."/>
            <person name="Ohme-Takagi M."/>
            <person name="Yagi M."/>
            <person name="Zeng S.J."/>
            <person name="Shen C.Y."/>
            <person name="Yeh C.M."/>
            <person name="Luo Y.B."/>
            <person name="Tsai W.C."/>
            <person name="Van de Peer Y."/>
            <person name="Liu Z.J."/>
        </authorList>
    </citation>
    <scope>NUCLEOTIDE SEQUENCE [LARGE SCALE GENOMIC DNA]</scope>
    <source>
        <strain evidence="2">cv. Shenzhen</strain>
        <tissue evidence="1">Stem</tissue>
    </source>
</reference>
<name>A0A2I0BGG8_9ASPA</name>